<comment type="caution">
    <text evidence="1">The sequence shown here is derived from an EMBL/GenBank/DDBJ whole genome shotgun (WGS) entry which is preliminary data.</text>
</comment>
<dbReference type="Proteomes" id="UP001596074">
    <property type="component" value="Unassembled WGS sequence"/>
</dbReference>
<protein>
    <submittedName>
        <fullName evidence="1">Uncharacterized protein</fullName>
    </submittedName>
</protein>
<accession>A0ABW1A0B2</accession>
<evidence type="ECO:0000313" key="1">
    <source>
        <dbReference type="EMBL" id="MFC5748954.1"/>
    </source>
</evidence>
<dbReference type="RefSeq" id="WP_378284655.1">
    <property type="nucleotide sequence ID" value="NZ_JBHSON010000037.1"/>
</dbReference>
<keyword evidence="2" id="KW-1185">Reference proteome</keyword>
<organism evidence="1 2">
    <name type="scientific">Actinomadura rugatobispora</name>
    <dbReference type="NCBI Taxonomy" id="1994"/>
    <lineage>
        <taxon>Bacteria</taxon>
        <taxon>Bacillati</taxon>
        <taxon>Actinomycetota</taxon>
        <taxon>Actinomycetes</taxon>
        <taxon>Streptosporangiales</taxon>
        <taxon>Thermomonosporaceae</taxon>
        <taxon>Actinomadura</taxon>
    </lineage>
</organism>
<dbReference type="EMBL" id="JBHSON010000037">
    <property type="protein sequence ID" value="MFC5748954.1"/>
    <property type="molecule type" value="Genomic_DNA"/>
</dbReference>
<proteinExistence type="predicted"/>
<name>A0ABW1A0B2_9ACTN</name>
<sequence length="205" mass="22234">MGGDTSLVRIRDVCRRRDVLRVRGAERLRVDAGQGSGMLVELRRRPAALPDERLPVVPEGRPFVDEHLVAGTSERSPAWLSCADVIVRRYSNREPAPGVVDDLRGRFPGCLVMALTPDGRGHAVVATASGWRARLVPVRPASCLEEHVLSYVSAIHAWITAGWPPEALTAARLTVTYGCAAAPAAVRVIPEKDGEDRRDAHARVG</sequence>
<reference evidence="2" key="1">
    <citation type="journal article" date="2019" name="Int. J. Syst. Evol. Microbiol.">
        <title>The Global Catalogue of Microorganisms (GCM) 10K type strain sequencing project: providing services to taxonomists for standard genome sequencing and annotation.</title>
        <authorList>
            <consortium name="The Broad Institute Genomics Platform"/>
            <consortium name="The Broad Institute Genome Sequencing Center for Infectious Disease"/>
            <person name="Wu L."/>
            <person name="Ma J."/>
        </authorList>
    </citation>
    <scope>NUCLEOTIDE SEQUENCE [LARGE SCALE GENOMIC DNA]</scope>
    <source>
        <strain evidence="2">KCTC 42087</strain>
    </source>
</reference>
<gene>
    <name evidence="1" type="ORF">ACFPZN_25345</name>
</gene>
<evidence type="ECO:0000313" key="2">
    <source>
        <dbReference type="Proteomes" id="UP001596074"/>
    </source>
</evidence>